<evidence type="ECO:0000313" key="4">
    <source>
        <dbReference type="Proteomes" id="UP000007177"/>
    </source>
</evidence>
<keyword evidence="1 3" id="KW-0378">Hydrolase</keyword>
<dbReference type="STRING" id="931626.Awo_c08830"/>
<dbReference type="PROSITE" id="PS51831">
    <property type="entry name" value="HD"/>
    <property type="match status" value="1"/>
</dbReference>
<dbReference type="GO" id="GO:0008832">
    <property type="term" value="F:dGTPase activity"/>
    <property type="evidence" value="ECO:0007669"/>
    <property type="project" value="UniProtKB-EC"/>
</dbReference>
<dbReference type="KEGG" id="awo:Awo_c08830"/>
<dbReference type="Pfam" id="PF13286">
    <property type="entry name" value="HD_assoc"/>
    <property type="match status" value="1"/>
</dbReference>
<sequence>MEKKIVIIKCDNSIEESIKILTRAQESYDKKLHRFYNTNTDDKAKIQIVYNAQLIIVFVSYSKDAANMCEDIEKLYLAEGRTNGEKSTEKDCYNLRFKTKKITTSKLVINNFVSNTELDLERDFDKSAYMSISHSKNLIKQLEFIMKESCSSIENKEKNDYVDKYSSYNLDSLAQHNSDCIRLYGKLYDSDGRSEFQHDRERIVNSKSFRRLVDKAQIFTSSKGDHYRTRITHTLEVSQISKAIAIKLNLNVDLTEAIALAHDLGHTPFGHQGERTLDRILKNKIKIINIPTDMKFHNEFGGFKHNFQGIRVLTCFEEKYAEYFGLDVSLQVLDGVLKHTKVNIKNCKSCDEQNKMQCEQNCYELSEFYPKDLNTHFNKDIFKSKIPFTLEGQVVKLADEIAQRGHDIDDTFTSGLIGIDEFSDYMNISFMKELKKIIDLSNEQIDQTNRFIIDENDLRCKRIISDIVGFFINDVVDTSLANMKEYKNGLCENKSKMKKFLVTFSDNGERANEYLEKIISRKGINSLEVSKFDYNAEKVIIALFKAYYENPKLLHKSTLKRIYYDIKCHSNIFVSDNIIDFINGDHLLVKTELDAIAHKEIESNELNVTNTEAYAYWEKRKILVRNITDYISSMTDSYALNEYNSIKA</sequence>
<dbReference type="OrthoDB" id="9803619at2"/>
<dbReference type="SUPFAM" id="SSF109604">
    <property type="entry name" value="HD-domain/PDEase-like"/>
    <property type="match status" value="1"/>
</dbReference>
<dbReference type="Proteomes" id="UP000007177">
    <property type="component" value="Chromosome"/>
</dbReference>
<dbReference type="HOGENOM" id="CLU_028163_1_0_9"/>
<reference evidence="4" key="1">
    <citation type="submission" date="2011-07" db="EMBL/GenBank/DDBJ databases">
        <title>Complete genome sequence of Acetobacterium woodii.</title>
        <authorList>
            <person name="Poehlein A."/>
            <person name="Schmidt S."/>
            <person name="Kaster A.-K."/>
            <person name="Goenrich M."/>
            <person name="Vollmers J."/>
            <person name="Thuermer A."/>
            <person name="Gottschalk G."/>
            <person name="Thauer R.K."/>
            <person name="Daniel R."/>
            <person name="Mueller V."/>
        </authorList>
    </citation>
    <scope>NUCLEOTIDE SEQUENCE [LARGE SCALE GENOMIC DNA]</scope>
    <source>
        <strain evidence="4">ATCC 29683 / DSM 1030 / JCM 2381 / KCTC 1655 / WB1</strain>
    </source>
</reference>
<evidence type="ECO:0000256" key="1">
    <source>
        <dbReference type="ARBA" id="ARBA00022801"/>
    </source>
</evidence>
<dbReference type="SMART" id="SM00471">
    <property type="entry name" value="HDc"/>
    <property type="match status" value="1"/>
</dbReference>
<protein>
    <submittedName>
        <fullName evidence="3">Deoxyguanosinetriphosphate triphosphohydrolase Dgt</fullName>
        <ecNumber evidence="3">3.1.5.1</ecNumber>
    </submittedName>
</protein>
<keyword evidence="4" id="KW-1185">Reference proteome</keyword>
<dbReference type="eggNOG" id="COG0232">
    <property type="taxonomic scope" value="Bacteria"/>
</dbReference>
<dbReference type="Pfam" id="PF01966">
    <property type="entry name" value="HD"/>
    <property type="match status" value="1"/>
</dbReference>
<organism evidence="3 4">
    <name type="scientific">Acetobacterium woodii (strain ATCC 29683 / DSM 1030 / JCM 2381 / KCTC 1655 / WB1)</name>
    <dbReference type="NCBI Taxonomy" id="931626"/>
    <lineage>
        <taxon>Bacteria</taxon>
        <taxon>Bacillati</taxon>
        <taxon>Bacillota</taxon>
        <taxon>Clostridia</taxon>
        <taxon>Eubacteriales</taxon>
        <taxon>Eubacteriaceae</taxon>
        <taxon>Acetobacterium</taxon>
    </lineage>
</organism>
<dbReference type="NCBIfam" id="TIGR01353">
    <property type="entry name" value="dGTP_triPase"/>
    <property type="match status" value="1"/>
</dbReference>
<gene>
    <name evidence="3" type="primary">dgt</name>
    <name evidence="3" type="ordered locus">Awo_c08830</name>
</gene>
<dbReference type="EC" id="3.1.5.1" evidence="3"/>
<dbReference type="Gene3D" id="1.10.3210.10">
    <property type="entry name" value="Hypothetical protein af1432"/>
    <property type="match status" value="1"/>
</dbReference>
<reference evidence="3 4" key="2">
    <citation type="journal article" date="2012" name="PLoS ONE">
        <title>An ancient pathway combining carbon dioxide fixation with the generation and utilization of a sodium ion gradient for ATP synthesis.</title>
        <authorList>
            <person name="Poehlein A."/>
            <person name="Schmidt S."/>
            <person name="Kaster A.K."/>
            <person name="Goenrich M."/>
            <person name="Vollmers J."/>
            <person name="Thurmer A."/>
            <person name="Bertsch J."/>
            <person name="Schuchmann K."/>
            <person name="Voigt B."/>
            <person name="Hecker M."/>
            <person name="Daniel R."/>
            <person name="Thauer R.K."/>
            <person name="Gottschalk G."/>
            <person name="Muller V."/>
        </authorList>
    </citation>
    <scope>NUCLEOTIDE SEQUENCE [LARGE SCALE GENOMIC DNA]</scope>
    <source>
        <strain evidence="4">ATCC 29683 / DSM 1030 / JCM 2381 / KCTC 1655 / WB1</strain>
    </source>
</reference>
<dbReference type="InterPro" id="IPR006261">
    <property type="entry name" value="dGTPase"/>
</dbReference>
<dbReference type="PANTHER" id="PTHR35795:SF1">
    <property type="entry name" value="BIS(5'-NUCLEOSYL)-TETRAPHOSPHATASE, SYMMETRICAL"/>
    <property type="match status" value="1"/>
</dbReference>
<feature type="domain" description="HD" evidence="2">
    <location>
        <begin position="230"/>
        <end position="404"/>
    </location>
</feature>
<dbReference type="CDD" id="cd00077">
    <property type="entry name" value="HDc"/>
    <property type="match status" value="1"/>
</dbReference>
<dbReference type="InterPro" id="IPR051094">
    <property type="entry name" value="Diverse_Catalytic_Enzymes"/>
</dbReference>
<dbReference type="InterPro" id="IPR006674">
    <property type="entry name" value="HD_domain"/>
</dbReference>
<dbReference type="InterPro" id="IPR003607">
    <property type="entry name" value="HD/PDEase_dom"/>
</dbReference>
<dbReference type="AlphaFoldDB" id="H6LBT1"/>
<dbReference type="InterPro" id="IPR026875">
    <property type="entry name" value="PHydrolase_assoc_dom"/>
</dbReference>
<name>H6LBT1_ACEWD</name>
<evidence type="ECO:0000259" key="2">
    <source>
        <dbReference type="PROSITE" id="PS51831"/>
    </source>
</evidence>
<dbReference type="RefSeq" id="WP_014355277.1">
    <property type="nucleotide sequence ID" value="NC_016894.1"/>
</dbReference>
<evidence type="ECO:0000313" key="3">
    <source>
        <dbReference type="EMBL" id="AFA47674.1"/>
    </source>
</evidence>
<dbReference type="PANTHER" id="PTHR35795">
    <property type="entry name" value="SLR1885 PROTEIN"/>
    <property type="match status" value="1"/>
</dbReference>
<accession>H6LBT1</accession>
<proteinExistence type="predicted"/>
<dbReference type="EMBL" id="CP002987">
    <property type="protein sequence ID" value="AFA47674.1"/>
    <property type="molecule type" value="Genomic_DNA"/>
</dbReference>